<dbReference type="KEGG" id="dcr:108215473"/>
<reference evidence="3" key="1">
    <citation type="journal article" date="2016" name="Nat. Genet.">
        <title>A high-quality carrot genome assembly provides new insights into carotenoid accumulation and asterid genome evolution.</title>
        <authorList>
            <person name="Iorizzo M."/>
            <person name="Ellison S."/>
            <person name="Senalik D."/>
            <person name="Zeng P."/>
            <person name="Satapoomin P."/>
            <person name="Huang J."/>
            <person name="Bowman M."/>
            <person name="Iovene M."/>
            <person name="Sanseverino W."/>
            <person name="Cavagnaro P."/>
            <person name="Yildiz M."/>
            <person name="Macko-Podgorni A."/>
            <person name="Moranska E."/>
            <person name="Grzebelus E."/>
            <person name="Grzebelus D."/>
            <person name="Ashrafi H."/>
            <person name="Zheng Z."/>
            <person name="Cheng S."/>
            <person name="Spooner D."/>
            <person name="Van Deynze A."/>
            <person name="Simon P."/>
        </authorList>
    </citation>
    <scope>NUCLEOTIDE SEQUENCE [LARGE SCALE GENOMIC DNA]</scope>
    <source>
        <tissue evidence="3">Leaf</tissue>
    </source>
</reference>
<dbReference type="EMBL" id="CP093345">
    <property type="protein sequence ID" value="WOG93259.1"/>
    <property type="molecule type" value="Genomic_DNA"/>
</dbReference>
<sequence length="448" mass="50489">MASHSHHHHHNLQQCHPSATTTTCFCCHCTTTSHHPPPPPEQQPLIIHCQAQFSQQPHHSYYPQSPLLQNPKPQFQHLRRQEYVQENDEISHTVISSLLRRISALESSVRRSSSSASFSLRDAAARTIQTHFRAFLVRRSRTLRQLKDLALIKSALNTLKLNHSNNTRSDSRALSLKALNLLNKLELIQGSDPMIRDAKRSINKELIRFMDYLEELSVKRHQLSTRVVKNLRIGVSGTKSRGLSSDLRGSGLGTRGPREDGERELLEKLRKRVEKMEGYSRASEEDEEEDNVEDKNSGLYVNGKRGVERVRNGVLMNRQAGAPSKAKKSVRFAENGNVYMVYKGHNGPVSFVECHSNDGSDSVDAEEIGREIEEIGNGDDEEEDEESPQISDDGRDRRGNVVAESDNESSGHEPIENEDGSFVFSAPLPVKMEPRADLMNKKSLKIIN</sequence>
<feature type="compositionally biased region" description="Acidic residues" evidence="2">
    <location>
        <begin position="374"/>
        <end position="387"/>
    </location>
</feature>
<dbReference type="STRING" id="79200.A0A161XZQ0"/>
<dbReference type="InterPro" id="IPR040400">
    <property type="entry name" value="BAG5/6/7/8"/>
</dbReference>
<accession>A0A161XZQ0</accession>
<feature type="compositionally biased region" description="Low complexity" evidence="2">
    <location>
        <begin position="240"/>
        <end position="249"/>
    </location>
</feature>
<gene>
    <name evidence="3" type="ORF">DCAR_011051</name>
    <name evidence="4" type="ORF">DCAR_0312540</name>
</gene>
<dbReference type="Gramene" id="KZN02297">
    <property type="protein sequence ID" value="KZN02297"/>
    <property type="gene ID" value="DCAR_011051"/>
</dbReference>
<evidence type="ECO:0008006" key="6">
    <source>
        <dbReference type="Google" id="ProtNLM"/>
    </source>
</evidence>
<dbReference type="AlphaFoldDB" id="A0A161XZQ0"/>
<evidence type="ECO:0000256" key="1">
    <source>
        <dbReference type="ARBA" id="ARBA00023186"/>
    </source>
</evidence>
<dbReference type="OrthoDB" id="1100735at2759"/>
<evidence type="ECO:0000256" key="2">
    <source>
        <dbReference type="SAM" id="MobiDB-lite"/>
    </source>
</evidence>
<dbReference type="PANTHER" id="PTHR33322">
    <property type="entry name" value="BAG DOMAIN CONTAINING PROTEIN, EXPRESSED"/>
    <property type="match status" value="1"/>
</dbReference>
<dbReference type="EMBL" id="LNRQ01000003">
    <property type="protein sequence ID" value="KZN02297.1"/>
    <property type="molecule type" value="Genomic_DNA"/>
</dbReference>
<dbReference type="PANTHER" id="PTHR33322:SF18">
    <property type="entry name" value="BAG FAMILY MOLECULAR CHAPERONE REGULATOR 8, CHLOROPLASTIC"/>
    <property type="match status" value="1"/>
</dbReference>
<dbReference type="PROSITE" id="PS50096">
    <property type="entry name" value="IQ"/>
    <property type="match status" value="1"/>
</dbReference>
<keyword evidence="1" id="KW-0143">Chaperone</keyword>
<evidence type="ECO:0000313" key="5">
    <source>
        <dbReference type="Proteomes" id="UP000077755"/>
    </source>
</evidence>
<dbReference type="GO" id="GO:0009506">
    <property type="term" value="C:plasmodesma"/>
    <property type="evidence" value="ECO:0007669"/>
    <property type="project" value="TreeGrafter"/>
</dbReference>
<reference evidence="4" key="2">
    <citation type="submission" date="2022-03" db="EMBL/GenBank/DDBJ databases">
        <title>Draft title - Genomic analysis of global carrot germplasm unveils the trajectory of domestication and the origin of high carotenoid orange carrot.</title>
        <authorList>
            <person name="Iorizzo M."/>
            <person name="Ellison S."/>
            <person name="Senalik D."/>
            <person name="Macko-Podgorni A."/>
            <person name="Grzebelus D."/>
            <person name="Bostan H."/>
            <person name="Rolling W."/>
            <person name="Curaba J."/>
            <person name="Simon P."/>
        </authorList>
    </citation>
    <scope>NUCLEOTIDE SEQUENCE</scope>
    <source>
        <tissue evidence="4">Leaf</tissue>
    </source>
</reference>
<protein>
    <recommendedName>
        <fullName evidence="6">BAG domain-containing protein</fullName>
    </recommendedName>
</protein>
<proteinExistence type="predicted"/>
<feature type="region of interest" description="Disordered" evidence="2">
    <location>
        <begin position="276"/>
        <end position="299"/>
    </location>
</feature>
<dbReference type="Proteomes" id="UP000077755">
    <property type="component" value="Chromosome 3"/>
</dbReference>
<feature type="region of interest" description="Disordered" evidence="2">
    <location>
        <begin position="373"/>
        <end position="421"/>
    </location>
</feature>
<dbReference type="GO" id="GO:0006457">
    <property type="term" value="P:protein folding"/>
    <property type="evidence" value="ECO:0007669"/>
    <property type="project" value="TreeGrafter"/>
</dbReference>
<name>A0A161XZQ0_DAUCS</name>
<evidence type="ECO:0000313" key="3">
    <source>
        <dbReference type="EMBL" id="KZN02297.1"/>
    </source>
</evidence>
<keyword evidence="5" id="KW-1185">Reference proteome</keyword>
<feature type="region of interest" description="Disordered" evidence="2">
    <location>
        <begin position="238"/>
        <end position="263"/>
    </location>
</feature>
<dbReference type="OMA" id="RDNERKH"/>
<organism evidence="3">
    <name type="scientific">Daucus carota subsp. sativus</name>
    <name type="common">Carrot</name>
    <dbReference type="NCBI Taxonomy" id="79200"/>
    <lineage>
        <taxon>Eukaryota</taxon>
        <taxon>Viridiplantae</taxon>
        <taxon>Streptophyta</taxon>
        <taxon>Embryophyta</taxon>
        <taxon>Tracheophyta</taxon>
        <taxon>Spermatophyta</taxon>
        <taxon>Magnoliopsida</taxon>
        <taxon>eudicotyledons</taxon>
        <taxon>Gunneridae</taxon>
        <taxon>Pentapetalae</taxon>
        <taxon>asterids</taxon>
        <taxon>campanulids</taxon>
        <taxon>Apiales</taxon>
        <taxon>Apiaceae</taxon>
        <taxon>Apioideae</taxon>
        <taxon>Scandiceae</taxon>
        <taxon>Daucinae</taxon>
        <taxon>Daucus</taxon>
        <taxon>Daucus sect. Daucus</taxon>
    </lineage>
</organism>
<evidence type="ECO:0000313" key="4">
    <source>
        <dbReference type="EMBL" id="WOG93259.1"/>
    </source>
</evidence>